<evidence type="ECO:0000256" key="1">
    <source>
        <dbReference type="SAM" id="MobiDB-lite"/>
    </source>
</evidence>
<organism evidence="2 3">
    <name type="scientific">Lithocarpus litseifolius</name>
    <dbReference type="NCBI Taxonomy" id="425828"/>
    <lineage>
        <taxon>Eukaryota</taxon>
        <taxon>Viridiplantae</taxon>
        <taxon>Streptophyta</taxon>
        <taxon>Embryophyta</taxon>
        <taxon>Tracheophyta</taxon>
        <taxon>Spermatophyta</taxon>
        <taxon>Magnoliopsida</taxon>
        <taxon>eudicotyledons</taxon>
        <taxon>Gunneridae</taxon>
        <taxon>Pentapetalae</taxon>
        <taxon>rosids</taxon>
        <taxon>fabids</taxon>
        <taxon>Fagales</taxon>
        <taxon>Fagaceae</taxon>
        <taxon>Lithocarpus</taxon>
    </lineage>
</organism>
<name>A0AAW2CTD7_9ROSI</name>
<keyword evidence="3" id="KW-1185">Reference proteome</keyword>
<gene>
    <name evidence="2" type="ORF">SO802_015100</name>
</gene>
<proteinExistence type="predicted"/>
<feature type="compositionally biased region" description="Basic and acidic residues" evidence="1">
    <location>
        <begin position="114"/>
        <end position="123"/>
    </location>
</feature>
<dbReference type="EMBL" id="JAZDWU010000005">
    <property type="protein sequence ID" value="KAL0001319.1"/>
    <property type="molecule type" value="Genomic_DNA"/>
</dbReference>
<feature type="region of interest" description="Disordered" evidence="1">
    <location>
        <begin position="114"/>
        <end position="150"/>
    </location>
</feature>
<reference evidence="2 3" key="1">
    <citation type="submission" date="2024-01" db="EMBL/GenBank/DDBJ databases">
        <title>A telomere-to-telomere, gap-free genome of sweet tea (Lithocarpus litseifolius).</title>
        <authorList>
            <person name="Zhou J."/>
        </authorList>
    </citation>
    <scope>NUCLEOTIDE SEQUENCE [LARGE SCALE GENOMIC DNA]</scope>
    <source>
        <strain evidence="2">Zhou-2022a</strain>
        <tissue evidence="2">Leaf</tissue>
    </source>
</reference>
<dbReference type="Proteomes" id="UP001459277">
    <property type="component" value="Unassembled WGS sequence"/>
</dbReference>
<protein>
    <submittedName>
        <fullName evidence="2">Uncharacterized protein</fullName>
    </submittedName>
</protein>
<evidence type="ECO:0000313" key="3">
    <source>
        <dbReference type="Proteomes" id="UP001459277"/>
    </source>
</evidence>
<sequence>MDLYERIKALNSPSRKEREFEPHHRSLSTQTMTNNWHNRKIDNLVSTDRITNIIYKNKEKDSKKDDFKNKDFRPLVTDNKDCIEIVQQNNDTEKQDKKANIVVESMQKKKLDIMDKEKEDNEKRIKKRLSRRFFKRNSKYGKKHRPRQNK</sequence>
<dbReference type="AlphaFoldDB" id="A0AAW2CTD7"/>
<accession>A0AAW2CTD7</accession>
<comment type="caution">
    <text evidence="2">The sequence shown here is derived from an EMBL/GenBank/DDBJ whole genome shotgun (WGS) entry which is preliminary data.</text>
</comment>
<evidence type="ECO:0000313" key="2">
    <source>
        <dbReference type="EMBL" id="KAL0001319.1"/>
    </source>
</evidence>
<feature type="compositionally biased region" description="Basic residues" evidence="1">
    <location>
        <begin position="124"/>
        <end position="150"/>
    </location>
</feature>